<feature type="domain" description="Enoyl reductase (ER)" evidence="6">
    <location>
        <begin position="11"/>
        <end position="323"/>
    </location>
</feature>
<dbReference type="Gene3D" id="3.90.180.10">
    <property type="entry name" value="Medium-chain alcohol dehydrogenases, catalytic domain"/>
    <property type="match status" value="1"/>
</dbReference>
<dbReference type="GO" id="GO:0005829">
    <property type="term" value="C:cytosol"/>
    <property type="evidence" value="ECO:0007669"/>
    <property type="project" value="TreeGrafter"/>
</dbReference>
<dbReference type="PANTHER" id="PTHR48106:SF13">
    <property type="entry name" value="QUINONE OXIDOREDUCTASE-RELATED"/>
    <property type="match status" value="1"/>
</dbReference>
<dbReference type="SMART" id="SM00829">
    <property type="entry name" value="PKS_ER"/>
    <property type="match status" value="1"/>
</dbReference>
<organism evidence="7 8">
    <name type="scientific">Spiribacter salilacus</name>
    <dbReference type="NCBI Taxonomy" id="2664894"/>
    <lineage>
        <taxon>Bacteria</taxon>
        <taxon>Pseudomonadati</taxon>
        <taxon>Pseudomonadota</taxon>
        <taxon>Gammaproteobacteria</taxon>
        <taxon>Chromatiales</taxon>
        <taxon>Ectothiorhodospiraceae</taxon>
        <taxon>Spiribacter</taxon>
    </lineage>
</organism>
<dbReference type="FunFam" id="3.40.50.720:FF:000053">
    <property type="entry name" value="Quinone oxidoreductase 1"/>
    <property type="match status" value="1"/>
</dbReference>
<comment type="caution">
    <text evidence="7">The sequence shown here is derived from an EMBL/GenBank/DDBJ whole genome shotgun (WGS) entry which is preliminary data.</text>
</comment>
<evidence type="ECO:0000259" key="6">
    <source>
        <dbReference type="SMART" id="SM00829"/>
    </source>
</evidence>
<comment type="similarity">
    <text evidence="1">Belongs to the zinc-containing alcohol dehydrogenase family. Quinone oxidoreductase subfamily.</text>
</comment>
<dbReference type="InterPro" id="IPR013154">
    <property type="entry name" value="ADH-like_N"/>
</dbReference>
<keyword evidence="3 7" id="KW-0560">Oxidoreductase</keyword>
<dbReference type="SUPFAM" id="SSF50129">
    <property type="entry name" value="GroES-like"/>
    <property type="match status" value="1"/>
</dbReference>
<dbReference type="Gene3D" id="3.40.50.720">
    <property type="entry name" value="NAD(P)-binding Rossmann-like Domain"/>
    <property type="match status" value="1"/>
</dbReference>
<dbReference type="InterPro" id="IPR036291">
    <property type="entry name" value="NAD(P)-bd_dom_sf"/>
</dbReference>
<dbReference type="RefSeq" id="WP_153719415.1">
    <property type="nucleotide sequence ID" value="NZ_WJPP01000003.1"/>
</dbReference>
<keyword evidence="8" id="KW-1185">Reference proteome</keyword>
<dbReference type="InterPro" id="IPR020843">
    <property type="entry name" value="ER"/>
</dbReference>
<evidence type="ECO:0000256" key="3">
    <source>
        <dbReference type="ARBA" id="ARBA00023002"/>
    </source>
</evidence>
<dbReference type="InterPro" id="IPR013149">
    <property type="entry name" value="ADH-like_C"/>
</dbReference>
<name>A0A6N7QSI5_9GAMM</name>
<dbReference type="GO" id="GO:0070402">
    <property type="term" value="F:NADPH binding"/>
    <property type="evidence" value="ECO:0007669"/>
    <property type="project" value="TreeGrafter"/>
</dbReference>
<gene>
    <name evidence="7" type="ORF">GH984_06580</name>
</gene>
<dbReference type="PANTHER" id="PTHR48106">
    <property type="entry name" value="QUINONE OXIDOREDUCTASE PIG3-RELATED"/>
    <property type="match status" value="1"/>
</dbReference>
<dbReference type="GO" id="GO:0035925">
    <property type="term" value="F:mRNA 3'-UTR AU-rich region binding"/>
    <property type="evidence" value="ECO:0007669"/>
    <property type="project" value="TreeGrafter"/>
</dbReference>
<proteinExistence type="inferred from homology"/>
<dbReference type="InterPro" id="IPR011032">
    <property type="entry name" value="GroES-like_sf"/>
</dbReference>
<keyword evidence="2" id="KW-0521">NADP</keyword>
<comment type="catalytic activity">
    <reaction evidence="5">
        <text>2 a quinone + NADPH + H(+) = 2 a 1,4-benzosemiquinone + NADP(+)</text>
        <dbReference type="Rhea" id="RHEA:14269"/>
        <dbReference type="ChEBI" id="CHEBI:15378"/>
        <dbReference type="ChEBI" id="CHEBI:57783"/>
        <dbReference type="ChEBI" id="CHEBI:58349"/>
        <dbReference type="ChEBI" id="CHEBI:132124"/>
        <dbReference type="ChEBI" id="CHEBI:134225"/>
        <dbReference type="EC" id="1.6.5.5"/>
    </reaction>
</comment>
<reference evidence="7 8" key="1">
    <citation type="submission" date="2019-11" db="EMBL/GenBank/DDBJ databases">
        <authorList>
            <person name="Zhang X.Y."/>
        </authorList>
    </citation>
    <scope>NUCLEOTIDE SEQUENCE [LARGE SCALE GENOMIC DNA]</scope>
    <source>
        <strain evidence="7 8">C176</strain>
    </source>
</reference>
<sequence length="325" mass="33984">MSQAIRIHAHGGPEQLQLESVDTPTPNTGEVLLKQTHIGVNFIDVYFRTGLYPPPALPFTPGMEAAGEVIAVGPGVDTLRAGQRVAYATPPVGAYASERVMPADRLVPLPDDIDNATAAAMMLRGMTAHMLLQRVINIQAGDHILVHAAAGGVGLILCQWAAAIGANVIGTVGNAEKAALAKAHGCTHTVLYDAEDVASQVRDLTGGQGVRAVYDSVGASTLASSLDSLAKRGLLVSFGQSSGPPPAIEVGVLARKGSLFLTRPTLFDYIDTRESLLEAAEALFARVRQGEIHIHAAHQYPLKDAGAAHTALESRQTTGSTTLVV</sequence>
<dbReference type="InterPro" id="IPR047618">
    <property type="entry name" value="QOR-like"/>
</dbReference>
<dbReference type="Pfam" id="PF00107">
    <property type="entry name" value="ADH_zinc_N"/>
    <property type="match status" value="1"/>
</dbReference>
<evidence type="ECO:0000256" key="4">
    <source>
        <dbReference type="ARBA" id="ARBA00038919"/>
    </source>
</evidence>
<evidence type="ECO:0000256" key="1">
    <source>
        <dbReference type="ARBA" id="ARBA00010371"/>
    </source>
</evidence>
<accession>A0A6N7QSI5</accession>
<evidence type="ECO:0000256" key="2">
    <source>
        <dbReference type="ARBA" id="ARBA00022857"/>
    </source>
</evidence>
<dbReference type="SUPFAM" id="SSF51735">
    <property type="entry name" value="NAD(P)-binding Rossmann-fold domains"/>
    <property type="match status" value="1"/>
</dbReference>
<dbReference type="NCBIfam" id="NF008024">
    <property type="entry name" value="PRK10754.1"/>
    <property type="match status" value="1"/>
</dbReference>
<dbReference type="CDD" id="cd05286">
    <property type="entry name" value="QOR2"/>
    <property type="match status" value="1"/>
</dbReference>
<dbReference type="EC" id="1.6.5.5" evidence="4"/>
<evidence type="ECO:0000313" key="7">
    <source>
        <dbReference type="EMBL" id="MRH78369.1"/>
    </source>
</evidence>
<protein>
    <recommendedName>
        <fullName evidence="4">NADPH:quinone reductase</fullName>
        <ecNumber evidence="4">1.6.5.5</ecNumber>
    </recommendedName>
</protein>
<evidence type="ECO:0000256" key="5">
    <source>
        <dbReference type="ARBA" id="ARBA00048980"/>
    </source>
</evidence>
<evidence type="ECO:0000313" key="8">
    <source>
        <dbReference type="Proteomes" id="UP000433788"/>
    </source>
</evidence>
<dbReference type="Pfam" id="PF08240">
    <property type="entry name" value="ADH_N"/>
    <property type="match status" value="1"/>
</dbReference>
<dbReference type="Proteomes" id="UP000433788">
    <property type="component" value="Unassembled WGS sequence"/>
</dbReference>
<dbReference type="EMBL" id="WJPP01000003">
    <property type="protein sequence ID" value="MRH78369.1"/>
    <property type="molecule type" value="Genomic_DNA"/>
</dbReference>
<dbReference type="AlphaFoldDB" id="A0A6N7QSI5"/>
<dbReference type="GO" id="GO:0003960">
    <property type="term" value="F:quinone reductase (NADPH) activity"/>
    <property type="evidence" value="ECO:0007669"/>
    <property type="project" value="UniProtKB-EC"/>
</dbReference>